<organism evidence="2 3">
    <name type="scientific">Bugula neritina</name>
    <name type="common">Brown bryozoan</name>
    <name type="synonym">Sertularia neritina</name>
    <dbReference type="NCBI Taxonomy" id="10212"/>
    <lineage>
        <taxon>Eukaryota</taxon>
        <taxon>Metazoa</taxon>
        <taxon>Spiralia</taxon>
        <taxon>Lophotrochozoa</taxon>
        <taxon>Bryozoa</taxon>
        <taxon>Gymnolaemata</taxon>
        <taxon>Cheilostomatida</taxon>
        <taxon>Flustrina</taxon>
        <taxon>Buguloidea</taxon>
        <taxon>Bugulidae</taxon>
        <taxon>Bugula</taxon>
    </lineage>
</organism>
<dbReference type="Proteomes" id="UP000593567">
    <property type="component" value="Unassembled WGS sequence"/>
</dbReference>
<proteinExistence type="predicted"/>
<accession>A0A7J7KEB3</accession>
<dbReference type="AlphaFoldDB" id="A0A7J7KEB3"/>
<reference evidence="2" key="1">
    <citation type="submission" date="2020-06" db="EMBL/GenBank/DDBJ databases">
        <title>Draft genome of Bugula neritina, a colonial animal packing powerful symbionts and potential medicines.</title>
        <authorList>
            <person name="Rayko M."/>
        </authorList>
    </citation>
    <scope>NUCLEOTIDE SEQUENCE [LARGE SCALE GENOMIC DNA]</scope>
    <source>
        <strain evidence="2">Kwan_BN1</strain>
    </source>
</reference>
<comment type="caution">
    <text evidence="2">The sequence shown here is derived from an EMBL/GenBank/DDBJ whole genome shotgun (WGS) entry which is preliminary data.</text>
</comment>
<evidence type="ECO:0000256" key="1">
    <source>
        <dbReference type="SAM" id="MobiDB-lite"/>
    </source>
</evidence>
<evidence type="ECO:0000313" key="3">
    <source>
        <dbReference type="Proteomes" id="UP000593567"/>
    </source>
</evidence>
<evidence type="ECO:0000313" key="2">
    <source>
        <dbReference type="EMBL" id="KAF6036264.1"/>
    </source>
</evidence>
<gene>
    <name evidence="2" type="ORF">EB796_005438</name>
</gene>
<name>A0A7J7KEB3_BUGNE</name>
<dbReference type="EMBL" id="VXIV02000758">
    <property type="protein sequence ID" value="KAF6036264.1"/>
    <property type="molecule type" value="Genomic_DNA"/>
</dbReference>
<protein>
    <submittedName>
        <fullName evidence="2">Uncharacterized protein</fullName>
    </submittedName>
</protein>
<keyword evidence="3" id="KW-1185">Reference proteome</keyword>
<feature type="region of interest" description="Disordered" evidence="1">
    <location>
        <begin position="56"/>
        <end position="77"/>
    </location>
</feature>
<sequence>MLTISITIGHLSSNKTAITTSLSIAVCIYEITNSQHSMTLTLLDFSLRQFDASGSPPRHAVIRGSEQNLVRSGRGQK</sequence>